<protein>
    <recommendedName>
        <fullName evidence="3">Succinate dehydrogenase assembly factor 2, mitochondrial</fullName>
        <shortName evidence="3">SDH assembly factor 2</shortName>
        <shortName evidence="3">SDHAF2</shortName>
    </recommendedName>
</protein>
<evidence type="ECO:0000256" key="3">
    <source>
        <dbReference type="HAMAP-Rule" id="MF_03057"/>
    </source>
</evidence>
<dbReference type="SUPFAM" id="SSF109910">
    <property type="entry name" value="YgfY-like"/>
    <property type="match status" value="1"/>
</dbReference>
<dbReference type="InterPro" id="IPR028882">
    <property type="entry name" value="SDHAF2"/>
</dbReference>
<evidence type="ECO:0000313" key="6">
    <source>
        <dbReference type="Proteomes" id="UP001153365"/>
    </source>
</evidence>
<keyword evidence="2 3" id="KW-0143">Chaperone</keyword>
<feature type="region of interest" description="Disordered" evidence="4">
    <location>
        <begin position="26"/>
        <end position="103"/>
    </location>
</feature>
<evidence type="ECO:0000256" key="2">
    <source>
        <dbReference type="ARBA" id="ARBA00023186"/>
    </source>
</evidence>
<dbReference type="GO" id="GO:0006099">
    <property type="term" value="P:tricarboxylic acid cycle"/>
    <property type="evidence" value="ECO:0007669"/>
    <property type="project" value="TreeGrafter"/>
</dbReference>
<dbReference type="Pfam" id="PF03937">
    <property type="entry name" value="Sdh5"/>
    <property type="match status" value="1"/>
</dbReference>
<accession>A0AAV0BUL1</accession>
<proteinExistence type="inferred from homology"/>
<comment type="caution">
    <text evidence="5">The sequence shown here is derived from an EMBL/GenBank/DDBJ whole genome shotgun (WGS) entry which is preliminary data.</text>
</comment>
<evidence type="ECO:0000256" key="4">
    <source>
        <dbReference type="SAM" id="MobiDB-lite"/>
    </source>
</evidence>
<sequence length="221" mass="25695">MISRSMKQGYLLRAILLNRSQVQLKTLDSRKSSHHKCYSQRSDEKNDKIHPIFSQAQGKDQDGKAQRPSYKTDPYPIPFQHPNNLDPLSSSSKTEVKDQSGLKLTSESSLRGYNYKSNIGTYDREAFRARLVYQSRKRGIVEVELLLGSFIKSNDDLKGWTLDQLKEYDQFLDQPDWDIYYYLTKKIDPPEGSRFKGSKLLVELRNHTSNSNKQIRKMPEL</sequence>
<dbReference type="InterPro" id="IPR005631">
    <property type="entry name" value="SDH"/>
</dbReference>
<dbReference type="EMBL" id="CALTRL010006328">
    <property type="protein sequence ID" value="CAH7690546.1"/>
    <property type="molecule type" value="Genomic_DNA"/>
</dbReference>
<dbReference type="GO" id="GO:0006121">
    <property type="term" value="P:mitochondrial electron transport, succinate to ubiquinone"/>
    <property type="evidence" value="ECO:0007669"/>
    <property type="project" value="UniProtKB-UniRule"/>
</dbReference>
<dbReference type="Gene3D" id="1.10.150.250">
    <property type="entry name" value="Flavinator of succinate dehydrogenase"/>
    <property type="match status" value="1"/>
</dbReference>
<keyword evidence="1 3" id="KW-0496">Mitochondrion</keyword>
<dbReference type="GO" id="GO:0005759">
    <property type="term" value="C:mitochondrial matrix"/>
    <property type="evidence" value="ECO:0007669"/>
    <property type="project" value="UniProtKB-SubCell"/>
</dbReference>
<comment type="similarity">
    <text evidence="3">Belongs to the SDHAF2 family.</text>
</comment>
<gene>
    <name evidence="5" type="ORF">PPACK8108_LOCUS25922</name>
</gene>
<dbReference type="GO" id="GO:0034553">
    <property type="term" value="P:mitochondrial respiratory chain complex II assembly"/>
    <property type="evidence" value="ECO:0007669"/>
    <property type="project" value="TreeGrafter"/>
</dbReference>
<organism evidence="5 6">
    <name type="scientific">Phakopsora pachyrhizi</name>
    <name type="common">Asian soybean rust disease fungus</name>
    <dbReference type="NCBI Taxonomy" id="170000"/>
    <lineage>
        <taxon>Eukaryota</taxon>
        <taxon>Fungi</taxon>
        <taxon>Dikarya</taxon>
        <taxon>Basidiomycota</taxon>
        <taxon>Pucciniomycotina</taxon>
        <taxon>Pucciniomycetes</taxon>
        <taxon>Pucciniales</taxon>
        <taxon>Phakopsoraceae</taxon>
        <taxon>Phakopsora</taxon>
    </lineage>
</organism>
<feature type="compositionally biased region" description="Basic and acidic residues" evidence="4">
    <location>
        <begin position="41"/>
        <end position="50"/>
    </location>
</feature>
<comment type="subcellular location">
    <subcellularLocation>
        <location evidence="3">Mitochondrion matrix</location>
    </subcellularLocation>
</comment>
<reference evidence="5" key="1">
    <citation type="submission" date="2022-06" db="EMBL/GenBank/DDBJ databases">
        <authorList>
            <consortium name="SYNGENTA / RWTH Aachen University"/>
        </authorList>
    </citation>
    <scope>NUCLEOTIDE SEQUENCE</scope>
</reference>
<evidence type="ECO:0000256" key="1">
    <source>
        <dbReference type="ARBA" id="ARBA00023128"/>
    </source>
</evidence>
<dbReference type="Proteomes" id="UP001153365">
    <property type="component" value="Unassembled WGS sequence"/>
</dbReference>
<dbReference type="HAMAP" id="MF_03057">
    <property type="entry name" value="SDHAF2"/>
    <property type="match status" value="1"/>
</dbReference>
<dbReference type="FunFam" id="1.10.150.250:FF:000004">
    <property type="entry name" value="Succinate dehydrogenase assembly factor 2, mitochondrial"/>
    <property type="match status" value="1"/>
</dbReference>
<dbReference type="AlphaFoldDB" id="A0AAV0BUL1"/>
<name>A0AAV0BUL1_PHAPC</name>
<keyword evidence="6" id="KW-1185">Reference proteome</keyword>
<dbReference type="PANTHER" id="PTHR12469">
    <property type="entry name" value="PROTEIN EMI5 HOMOLOG, MITOCHONDRIAL"/>
    <property type="match status" value="1"/>
</dbReference>
<feature type="compositionally biased region" description="Polar residues" evidence="4">
    <location>
        <begin position="81"/>
        <end position="93"/>
    </location>
</feature>
<evidence type="ECO:0000313" key="5">
    <source>
        <dbReference type="EMBL" id="CAH7690546.1"/>
    </source>
</evidence>
<dbReference type="InterPro" id="IPR036714">
    <property type="entry name" value="SDH_sf"/>
</dbReference>
<comment type="subunit">
    <text evidence="3">Interacts with the flavoprotein subunit within the SDH catalytic dimer.</text>
</comment>
<comment type="function">
    <text evidence="3">Plays an essential role in the assembly of succinate dehydrogenase (SDH), an enzyme complex (also referred to as respiratory complex II) that is a component of both the tricarboxylic acid (TCA) cycle and the mitochondrial electron transport chain, and which couples the oxidation of succinate to fumarate with the reduction of ubiquinone (coenzyme Q) to ubiquinol. Required for flavinylation (covalent attachment of FAD) of the flavoprotein subunit of the SDH catalytic dimer.</text>
</comment>
<dbReference type="PANTHER" id="PTHR12469:SF2">
    <property type="entry name" value="SUCCINATE DEHYDROGENASE ASSEMBLY FACTOR 2, MITOCHONDRIAL"/>
    <property type="match status" value="1"/>
</dbReference>